<proteinExistence type="predicted"/>
<accession>A0A920C4D0</accession>
<dbReference type="RefSeq" id="WP_212919042.1">
    <property type="nucleotide sequence ID" value="NZ_BORP01000001.1"/>
</dbReference>
<dbReference type="Proteomes" id="UP000676917">
    <property type="component" value="Unassembled WGS sequence"/>
</dbReference>
<evidence type="ECO:0000256" key="1">
    <source>
        <dbReference type="SAM" id="Phobius"/>
    </source>
</evidence>
<gene>
    <name evidence="2" type="ORF">J43TS3_01060</name>
</gene>
<feature type="transmembrane region" description="Helical" evidence="1">
    <location>
        <begin position="52"/>
        <end position="72"/>
    </location>
</feature>
<name>A0A920C4D0_9BACI</name>
<protein>
    <recommendedName>
        <fullName evidence="4">DUF485 domain-containing protein</fullName>
    </recommendedName>
</protein>
<dbReference type="AlphaFoldDB" id="A0A920C4D0"/>
<evidence type="ECO:0008006" key="4">
    <source>
        <dbReference type="Google" id="ProtNLM"/>
    </source>
</evidence>
<organism evidence="2 3">
    <name type="scientific">Ornithinibacillus bavariensis</name>
    <dbReference type="NCBI Taxonomy" id="545502"/>
    <lineage>
        <taxon>Bacteria</taxon>
        <taxon>Bacillati</taxon>
        <taxon>Bacillota</taxon>
        <taxon>Bacilli</taxon>
        <taxon>Bacillales</taxon>
        <taxon>Bacillaceae</taxon>
        <taxon>Ornithinibacillus</taxon>
    </lineage>
</organism>
<feature type="transmembrane region" description="Helical" evidence="1">
    <location>
        <begin position="20"/>
        <end position="40"/>
    </location>
</feature>
<evidence type="ECO:0000313" key="3">
    <source>
        <dbReference type="Proteomes" id="UP000676917"/>
    </source>
</evidence>
<dbReference type="PANTHER" id="PTHR38441">
    <property type="entry name" value="INTEGRAL MEMBRANE PROTEIN-RELATED"/>
    <property type="match status" value="1"/>
</dbReference>
<sequence>MDERVLELIRRKKRLLIPNLAIIFLFYFMLPLSLIFYPDFMNKKSFVTGVTWAWLYAFLQLPFVWFMVWLYHVKAKQFDRRMEETIQEELP</sequence>
<reference evidence="2" key="1">
    <citation type="submission" date="2021-03" db="EMBL/GenBank/DDBJ databases">
        <title>Antimicrobial resistance genes in bacteria isolated from Japanese honey, and their potential for conferring macrolide and lincosamide resistance in the American foulbrood pathogen Paenibacillus larvae.</title>
        <authorList>
            <person name="Okamoto M."/>
            <person name="Kumagai M."/>
            <person name="Kanamori H."/>
            <person name="Takamatsu D."/>
        </authorList>
    </citation>
    <scope>NUCLEOTIDE SEQUENCE</scope>
    <source>
        <strain evidence="2">J43TS3</strain>
    </source>
</reference>
<keyword evidence="1" id="KW-1133">Transmembrane helix</keyword>
<evidence type="ECO:0000313" key="2">
    <source>
        <dbReference type="EMBL" id="GIO25495.1"/>
    </source>
</evidence>
<dbReference type="EMBL" id="BORP01000001">
    <property type="protein sequence ID" value="GIO25495.1"/>
    <property type="molecule type" value="Genomic_DNA"/>
</dbReference>
<keyword evidence="1" id="KW-0472">Membrane</keyword>
<dbReference type="InterPro" id="IPR007436">
    <property type="entry name" value="DUF485"/>
</dbReference>
<keyword evidence="1" id="KW-0812">Transmembrane</keyword>
<dbReference type="Pfam" id="PF04341">
    <property type="entry name" value="DUF485"/>
    <property type="match status" value="1"/>
</dbReference>
<comment type="caution">
    <text evidence="2">The sequence shown here is derived from an EMBL/GenBank/DDBJ whole genome shotgun (WGS) entry which is preliminary data.</text>
</comment>
<dbReference type="PANTHER" id="PTHR38441:SF1">
    <property type="entry name" value="MEMBRANE PROTEIN"/>
    <property type="match status" value="1"/>
</dbReference>
<keyword evidence="3" id="KW-1185">Reference proteome</keyword>